<dbReference type="EMBL" id="JAIZAY010000001">
    <property type="protein sequence ID" value="KAJ8050892.1"/>
    <property type="molecule type" value="Genomic_DNA"/>
</dbReference>
<keyword evidence="4" id="KW-0472">Membrane</keyword>
<keyword evidence="6" id="KW-1185">Reference proteome</keyword>
<keyword evidence="4" id="KW-0812">Transmembrane</keyword>
<evidence type="ECO:0000256" key="1">
    <source>
        <dbReference type="ARBA" id="ARBA00009995"/>
    </source>
</evidence>
<dbReference type="OrthoDB" id="5835829at2759"/>
<keyword evidence="3" id="KW-0808">Transferase</keyword>
<dbReference type="SUPFAM" id="SSF53756">
    <property type="entry name" value="UDP-Glycosyltransferase/glycogen phosphorylase"/>
    <property type="match status" value="1"/>
</dbReference>
<comment type="caution">
    <text evidence="5">The sequence shown here is derived from an EMBL/GenBank/DDBJ whole genome shotgun (WGS) entry which is preliminary data.</text>
</comment>
<dbReference type="Pfam" id="PF00201">
    <property type="entry name" value="UDPGT"/>
    <property type="match status" value="1"/>
</dbReference>
<dbReference type="AlphaFoldDB" id="A0A9Q1HI49"/>
<name>A0A9Q1HI49_HOLLE</name>
<dbReference type="InterPro" id="IPR050271">
    <property type="entry name" value="UDP-glycosyltransferase"/>
</dbReference>
<protein>
    <submittedName>
        <fullName evidence="5">UDP-glucuronosyltransferase 2A3</fullName>
    </submittedName>
</protein>
<keyword evidence="4" id="KW-1133">Transmembrane helix</keyword>
<gene>
    <name evidence="5" type="ORF">HOLleu_04267</name>
</gene>
<dbReference type="CDD" id="cd03784">
    <property type="entry name" value="GT1_Gtf-like"/>
    <property type="match status" value="1"/>
</dbReference>
<feature type="transmembrane region" description="Helical" evidence="4">
    <location>
        <begin position="455"/>
        <end position="474"/>
    </location>
</feature>
<accession>A0A9Q1HI49</accession>
<dbReference type="Gene3D" id="3.40.50.2000">
    <property type="entry name" value="Glycogen Phosphorylase B"/>
    <property type="match status" value="2"/>
</dbReference>
<comment type="similarity">
    <text evidence="1">Belongs to the UDP-glycosyltransferase family.</text>
</comment>
<organism evidence="5 6">
    <name type="scientific">Holothuria leucospilota</name>
    <name type="common">Black long sea cucumber</name>
    <name type="synonym">Mertensiothuria leucospilota</name>
    <dbReference type="NCBI Taxonomy" id="206669"/>
    <lineage>
        <taxon>Eukaryota</taxon>
        <taxon>Metazoa</taxon>
        <taxon>Echinodermata</taxon>
        <taxon>Eleutherozoa</taxon>
        <taxon>Echinozoa</taxon>
        <taxon>Holothuroidea</taxon>
        <taxon>Aspidochirotacea</taxon>
        <taxon>Aspidochirotida</taxon>
        <taxon>Holothuriidae</taxon>
        <taxon>Holothuria</taxon>
    </lineage>
</organism>
<reference evidence="5" key="1">
    <citation type="submission" date="2021-10" db="EMBL/GenBank/DDBJ databases">
        <title>Tropical sea cucumber genome reveals ecological adaptation and Cuvierian tubules defense mechanism.</title>
        <authorList>
            <person name="Chen T."/>
        </authorList>
    </citation>
    <scope>NUCLEOTIDE SEQUENCE</scope>
    <source>
        <strain evidence="5">Nanhai2018</strain>
        <tissue evidence="5">Muscle</tissue>
    </source>
</reference>
<dbReference type="PANTHER" id="PTHR48043">
    <property type="entry name" value="EG:EG0003.4 PROTEIN-RELATED"/>
    <property type="match status" value="1"/>
</dbReference>
<proteinExistence type="inferred from homology"/>
<dbReference type="PANTHER" id="PTHR48043:SF145">
    <property type="entry name" value="FI06409P-RELATED"/>
    <property type="match status" value="1"/>
</dbReference>
<dbReference type="InterPro" id="IPR002213">
    <property type="entry name" value="UDP_glucos_trans"/>
</dbReference>
<dbReference type="GO" id="GO:0008194">
    <property type="term" value="F:UDP-glycosyltransferase activity"/>
    <property type="evidence" value="ECO:0007669"/>
    <property type="project" value="InterPro"/>
</dbReference>
<evidence type="ECO:0000313" key="6">
    <source>
        <dbReference type="Proteomes" id="UP001152320"/>
    </source>
</evidence>
<keyword evidence="2" id="KW-0328">Glycosyltransferase</keyword>
<evidence type="ECO:0000256" key="4">
    <source>
        <dbReference type="SAM" id="Phobius"/>
    </source>
</evidence>
<dbReference type="FunFam" id="3.40.50.2000:FF:000050">
    <property type="entry name" value="UDP-glucuronosyltransferase"/>
    <property type="match status" value="1"/>
</dbReference>
<evidence type="ECO:0000256" key="3">
    <source>
        <dbReference type="ARBA" id="ARBA00022679"/>
    </source>
</evidence>
<evidence type="ECO:0000313" key="5">
    <source>
        <dbReference type="EMBL" id="KAJ8050892.1"/>
    </source>
</evidence>
<sequence length="493" mass="56117">MGEGSHFSSAAALGEELVSRGHHVTFLVGSEFKHLPDNPTSSLMFEFFTVNTQVPMASFYEQMTQAKFDGVDLFWNNSFVSEITEAQSKECSFVFSSNFLTNLKSRQFDLLVFDPWWSCCVALGDILKIKKVVLNPASLSPVFLRAFGLYVNPALVREHSTGFPERMNFYQRFQNVLLSYSIPVIDHKPFNDALTNSVALGFNLMTSYLDGLIDADLFISSSDPLLYPDMYESAGHISAAGLTAKKAHRLNQDLEMFMQSSNDQSVILYSLGTYLTHLPDEFVRIFRQVFSMFRHNVIWQWKGEELPSNITQNIQMMKWIPRNDLLGHNKTRLLICHGGNNGLHEAIYHAVPLLVIPLGGDQYDVAQKVVEKGIGLRLYVTSVTVDSLYSAINTLLSDTRYQTNINKLSTLFRDRPQSPRQKAAYWIEHILKYGSGHLHSASRDLNIWQKNLIDVFAFILLLTCLNIAVSIFIFKHILKVSRRLFWAEKTKVE</sequence>
<evidence type="ECO:0000256" key="2">
    <source>
        <dbReference type="ARBA" id="ARBA00022676"/>
    </source>
</evidence>
<dbReference type="Proteomes" id="UP001152320">
    <property type="component" value="Chromosome 1"/>
</dbReference>